<dbReference type="InterPro" id="IPR000867">
    <property type="entry name" value="IGFBP-like"/>
</dbReference>
<dbReference type="SUPFAM" id="SSF82895">
    <property type="entry name" value="TSP-1 type 1 repeat"/>
    <property type="match status" value="1"/>
</dbReference>
<dbReference type="InterPro" id="IPR036383">
    <property type="entry name" value="TSP1_rpt_sf"/>
</dbReference>
<dbReference type="FunFam" id="2.10.70.10:FF:000015">
    <property type="entry name" value="CYR61 isoform 1"/>
    <property type="match status" value="1"/>
</dbReference>
<reference evidence="14" key="1">
    <citation type="submission" date="2025-08" db="UniProtKB">
        <authorList>
            <consortium name="Ensembl"/>
        </authorList>
    </citation>
    <scope>IDENTIFICATION</scope>
</reference>
<keyword evidence="15" id="KW-1185">Reference proteome</keyword>
<evidence type="ECO:0000256" key="5">
    <source>
        <dbReference type="ARBA" id="ARBA00022729"/>
    </source>
</evidence>
<keyword evidence="4" id="KW-0597">Phosphoprotein</keyword>
<evidence type="ECO:0000256" key="2">
    <source>
        <dbReference type="ARBA" id="ARBA00008125"/>
    </source>
</evidence>
<evidence type="ECO:0000256" key="8">
    <source>
        <dbReference type="ARBA" id="ARBA00039941"/>
    </source>
</evidence>
<dbReference type="GO" id="GO:0007165">
    <property type="term" value="P:signal transduction"/>
    <property type="evidence" value="ECO:0007669"/>
    <property type="project" value="InterPro"/>
</dbReference>
<evidence type="ECO:0000256" key="4">
    <source>
        <dbReference type="ARBA" id="ARBA00022553"/>
    </source>
</evidence>
<sequence>MNTHRGCGEVFPHLLGLYIQTKLTNCASQVVSTPLTSLSLQVSASCPEACHCPSDVPVCAAGVSLMLDNCSCCKVCARQLYDNCSKTQPCDTAKGLECNFGGKSDFAPGICRAKSDGRSCEFNGRMFQNGETFQPNCKYQCTCMDGSLGCVSLCTRDLLMYQVGCKKLKRVYEKGWCCEQLICLDDANTRRSGSRKHRRKYKQDPSDGDFSNKNDPPHVWRGELTGEYCSVFDIRLETGVQCQPQTTAWSPCSKSCSHGVSSRMTINNIKCQLVTETQICEIQPCKEIPQKVLSQSGKCKGKAVHPIQMSYSGCHRLKTFQLKHCRSCSDGRFCRPHRTRTPSVHFKSKSGQTFRKKVAMTGSEIWTSPRAVKSFPIIWPHYSVFSSAYRFMDI</sequence>
<dbReference type="GO" id="GO:0045597">
    <property type="term" value="P:positive regulation of cell differentiation"/>
    <property type="evidence" value="ECO:0007669"/>
    <property type="project" value="TreeGrafter"/>
</dbReference>
<evidence type="ECO:0000259" key="13">
    <source>
        <dbReference type="PROSITE" id="PS51323"/>
    </source>
</evidence>
<dbReference type="GO" id="GO:0031012">
    <property type="term" value="C:extracellular matrix"/>
    <property type="evidence" value="ECO:0007669"/>
    <property type="project" value="TreeGrafter"/>
</dbReference>
<reference evidence="14" key="2">
    <citation type="submission" date="2025-09" db="UniProtKB">
        <authorList>
            <consortium name="Ensembl"/>
        </authorList>
    </citation>
    <scope>IDENTIFICATION</scope>
</reference>
<dbReference type="GO" id="GO:0030335">
    <property type="term" value="P:positive regulation of cell migration"/>
    <property type="evidence" value="ECO:0007669"/>
    <property type="project" value="TreeGrafter"/>
</dbReference>
<evidence type="ECO:0000259" key="12">
    <source>
        <dbReference type="PROSITE" id="PS50184"/>
    </source>
</evidence>
<evidence type="ECO:0000256" key="6">
    <source>
        <dbReference type="ARBA" id="ARBA00023157"/>
    </source>
</evidence>
<dbReference type="Pfam" id="PF19035">
    <property type="entry name" value="TSP1_CCN"/>
    <property type="match status" value="1"/>
</dbReference>
<dbReference type="SMART" id="SM00214">
    <property type="entry name" value="VWC"/>
    <property type="match status" value="1"/>
</dbReference>
<feature type="domain" description="VWFC" evidence="12">
    <location>
        <begin position="118"/>
        <end position="184"/>
    </location>
</feature>
<dbReference type="PROSITE" id="PS01208">
    <property type="entry name" value="VWFC_1"/>
    <property type="match status" value="1"/>
</dbReference>
<evidence type="ECO:0000256" key="1">
    <source>
        <dbReference type="ARBA" id="ARBA00004613"/>
    </source>
</evidence>
<dbReference type="GO" id="GO:0008201">
    <property type="term" value="F:heparin binding"/>
    <property type="evidence" value="ECO:0007669"/>
    <property type="project" value="TreeGrafter"/>
</dbReference>
<dbReference type="Proteomes" id="UP000261380">
    <property type="component" value="Unplaced"/>
</dbReference>
<dbReference type="GO" id="GO:0005178">
    <property type="term" value="F:integrin binding"/>
    <property type="evidence" value="ECO:0007669"/>
    <property type="project" value="TreeGrafter"/>
</dbReference>
<dbReference type="Pfam" id="PF00093">
    <property type="entry name" value="VWC"/>
    <property type="match status" value="1"/>
</dbReference>
<dbReference type="PANTHER" id="PTHR11348">
    <property type="entry name" value="CONNECTIVE TISSUE GROWTH FACTOR-RELATED"/>
    <property type="match status" value="1"/>
</dbReference>
<dbReference type="InterPro" id="IPR009030">
    <property type="entry name" value="Growth_fac_rcpt_cys_sf"/>
</dbReference>
<evidence type="ECO:0000256" key="3">
    <source>
        <dbReference type="ARBA" id="ARBA00022525"/>
    </source>
</evidence>
<dbReference type="SUPFAM" id="SSF57184">
    <property type="entry name" value="Growth factor receptor domain"/>
    <property type="match status" value="1"/>
</dbReference>
<dbReference type="GO" id="GO:0051240">
    <property type="term" value="P:positive regulation of multicellular organismal process"/>
    <property type="evidence" value="ECO:0007669"/>
    <property type="project" value="UniProtKB-ARBA"/>
</dbReference>
<dbReference type="PROSITE" id="PS50092">
    <property type="entry name" value="TSP1"/>
    <property type="match status" value="1"/>
</dbReference>
<keyword evidence="3" id="KW-0964">Secreted</keyword>
<dbReference type="SMART" id="SM00041">
    <property type="entry name" value="CT"/>
    <property type="match status" value="1"/>
</dbReference>
<dbReference type="Gene3D" id="2.20.100.10">
    <property type="entry name" value="Thrombospondin type-1 (TSP1) repeat"/>
    <property type="match status" value="1"/>
</dbReference>
<dbReference type="InterPro" id="IPR050941">
    <property type="entry name" value="CCN"/>
</dbReference>
<keyword evidence="5" id="KW-0732">Signal</keyword>
<keyword evidence="6" id="KW-1015">Disulfide bond</keyword>
<comment type="subcellular location">
    <subcellularLocation>
        <location evidence="1">Secreted</location>
    </subcellularLocation>
</comment>
<dbReference type="PROSITE" id="PS51323">
    <property type="entry name" value="IGFBP_N_2"/>
    <property type="match status" value="1"/>
</dbReference>
<dbReference type="GO" id="GO:0005615">
    <property type="term" value="C:extracellular space"/>
    <property type="evidence" value="ECO:0007669"/>
    <property type="project" value="TreeGrafter"/>
</dbReference>
<comment type="similarity">
    <text evidence="2">Belongs to the CCN family.</text>
</comment>
<accession>A0A3B5MN35</accession>
<dbReference type="PROSITE" id="PS50184">
    <property type="entry name" value="VWFC_2"/>
    <property type="match status" value="1"/>
</dbReference>
<dbReference type="SMART" id="SM00121">
    <property type="entry name" value="IB"/>
    <property type="match status" value="1"/>
</dbReference>
<keyword evidence="7" id="KW-0340">Growth factor binding</keyword>
<dbReference type="SMART" id="SM00209">
    <property type="entry name" value="TSP1"/>
    <property type="match status" value="1"/>
</dbReference>
<feature type="compositionally biased region" description="Basic and acidic residues" evidence="11">
    <location>
        <begin position="202"/>
        <end position="218"/>
    </location>
</feature>
<dbReference type="InterPro" id="IPR043973">
    <property type="entry name" value="TSP1_CCN"/>
</dbReference>
<dbReference type="Gene3D" id="2.10.70.10">
    <property type="entry name" value="Complement Module, domain 1"/>
    <property type="match status" value="1"/>
</dbReference>
<dbReference type="Ensembl" id="ENSXCOT00000025270.1">
    <property type="protein sequence ID" value="ENSXCOP00000024966.1"/>
    <property type="gene ID" value="ENSXCOG00000018641.1"/>
</dbReference>
<organism evidence="14 15">
    <name type="scientific">Xiphophorus couchianus</name>
    <name type="common">Monterrey platyfish</name>
    <dbReference type="NCBI Taxonomy" id="32473"/>
    <lineage>
        <taxon>Eukaryota</taxon>
        <taxon>Metazoa</taxon>
        <taxon>Chordata</taxon>
        <taxon>Craniata</taxon>
        <taxon>Vertebrata</taxon>
        <taxon>Euteleostomi</taxon>
        <taxon>Actinopterygii</taxon>
        <taxon>Neopterygii</taxon>
        <taxon>Teleostei</taxon>
        <taxon>Neoteleostei</taxon>
        <taxon>Acanthomorphata</taxon>
        <taxon>Ovalentaria</taxon>
        <taxon>Atherinomorphae</taxon>
        <taxon>Cyprinodontiformes</taxon>
        <taxon>Poeciliidae</taxon>
        <taxon>Poeciliinae</taxon>
        <taxon>Xiphophorus</taxon>
    </lineage>
</organism>
<dbReference type="Pfam" id="PF00219">
    <property type="entry name" value="IGFBP"/>
    <property type="match status" value="1"/>
</dbReference>
<evidence type="ECO:0000313" key="14">
    <source>
        <dbReference type="Ensembl" id="ENSXCOP00000024966.1"/>
    </source>
</evidence>
<proteinExistence type="inferred from homology"/>
<dbReference type="InterPro" id="IPR000884">
    <property type="entry name" value="TSP1_rpt"/>
</dbReference>
<dbReference type="InterPro" id="IPR006207">
    <property type="entry name" value="Cys_knot_C"/>
</dbReference>
<evidence type="ECO:0000256" key="7">
    <source>
        <dbReference type="ARBA" id="ARBA00023183"/>
    </source>
</evidence>
<evidence type="ECO:0000313" key="15">
    <source>
        <dbReference type="Proteomes" id="UP000261380"/>
    </source>
</evidence>
<dbReference type="AlphaFoldDB" id="A0A3B5MN35"/>
<evidence type="ECO:0000256" key="11">
    <source>
        <dbReference type="SAM" id="MobiDB-lite"/>
    </source>
</evidence>
<dbReference type="GO" id="GO:0019838">
    <property type="term" value="F:growth factor binding"/>
    <property type="evidence" value="ECO:0007669"/>
    <property type="project" value="UniProtKB-KW"/>
</dbReference>
<evidence type="ECO:0000256" key="10">
    <source>
        <dbReference type="ARBA" id="ARBA00042351"/>
    </source>
</evidence>
<feature type="domain" description="IGFBP N-terminal" evidence="13">
    <location>
        <begin position="42"/>
        <end position="114"/>
    </location>
</feature>
<dbReference type="GO" id="GO:0007155">
    <property type="term" value="P:cell adhesion"/>
    <property type="evidence" value="ECO:0007669"/>
    <property type="project" value="TreeGrafter"/>
</dbReference>
<feature type="region of interest" description="Disordered" evidence="11">
    <location>
        <begin position="194"/>
        <end position="218"/>
    </location>
</feature>
<protein>
    <recommendedName>
        <fullName evidence="8">CCN family member 1</fullName>
    </recommendedName>
    <alternativeName>
        <fullName evidence="10">Cellular communication network factor 1</fullName>
    </alternativeName>
    <alternativeName>
        <fullName evidence="9">Protein CYR61</fullName>
    </alternativeName>
</protein>
<dbReference type="InterPro" id="IPR001007">
    <property type="entry name" value="VWF_dom"/>
</dbReference>
<dbReference type="SUPFAM" id="SSF57603">
    <property type="entry name" value="FnI-like domain"/>
    <property type="match status" value="1"/>
</dbReference>
<evidence type="ECO:0000256" key="9">
    <source>
        <dbReference type="ARBA" id="ARBA00042204"/>
    </source>
</evidence>
<dbReference type="GeneTree" id="ENSGT00940000155151"/>
<dbReference type="PANTHER" id="PTHR11348:SF18">
    <property type="entry name" value="CCN FAMILY MEMBER 1"/>
    <property type="match status" value="1"/>
</dbReference>
<name>A0A3B5MN35_9TELE</name>